<evidence type="ECO:0000313" key="4">
    <source>
        <dbReference type="Proteomes" id="UP000554482"/>
    </source>
</evidence>
<dbReference type="Proteomes" id="UP000554482">
    <property type="component" value="Unassembled WGS sequence"/>
</dbReference>
<feature type="region of interest" description="Disordered" evidence="1">
    <location>
        <begin position="53"/>
        <end position="82"/>
    </location>
</feature>
<evidence type="ECO:0000256" key="1">
    <source>
        <dbReference type="SAM" id="MobiDB-lite"/>
    </source>
</evidence>
<reference evidence="3 4" key="1">
    <citation type="submission" date="2020-06" db="EMBL/GenBank/DDBJ databases">
        <title>Transcriptomic and genomic resources for Thalictrum thalictroides and T. hernandezii: Facilitating candidate gene discovery in an emerging model plant lineage.</title>
        <authorList>
            <person name="Arias T."/>
            <person name="Riano-Pachon D.M."/>
            <person name="Di Stilio V.S."/>
        </authorList>
    </citation>
    <scope>NUCLEOTIDE SEQUENCE [LARGE SCALE GENOMIC DNA]</scope>
    <source>
        <strain evidence="4">cv. WT478/WT964</strain>
        <tissue evidence="3">Leaves</tissue>
    </source>
</reference>
<protein>
    <submittedName>
        <fullName evidence="3">Putative carboxyl-terminal proteinase</fullName>
    </submittedName>
</protein>
<gene>
    <name evidence="3" type="ORF">FRX31_002246</name>
</gene>
<accession>A0A7J6XG89</accession>
<name>A0A7J6XG89_THATH</name>
<keyword evidence="4" id="KW-1185">Reference proteome</keyword>
<evidence type="ECO:0000313" key="3">
    <source>
        <dbReference type="EMBL" id="KAF5208167.1"/>
    </source>
</evidence>
<dbReference type="AlphaFoldDB" id="A0A7J6XG89"/>
<sequence length="82" mass="9419">EPPERPNGHNSQGAVYESFQLWRTTGESCPEGTIPIRRIKEVDLLRASSVQKFGRKLKKPVRHDSSSNDHEVRFKERTDSTN</sequence>
<dbReference type="OrthoDB" id="1858978at2759"/>
<evidence type="ECO:0000259" key="2">
    <source>
        <dbReference type="Pfam" id="PF14365"/>
    </source>
</evidence>
<comment type="caution">
    <text evidence="3">The sequence shown here is derived from an EMBL/GenBank/DDBJ whole genome shotgun (WGS) entry which is preliminary data.</text>
</comment>
<dbReference type="EMBL" id="JABWDY010000360">
    <property type="protein sequence ID" value="KAF5208167.1"/>
    <property type="molecule type" value="Genomic_DNA"/>
</dbReference>
<feature type="domain" description="Neprosin activation peptide" evidence="2">
    <location>
        <begin position="10"/>
        <end position="70"/>
    </location>
</feature>
<organism evidence="3 4">
    <name type="scientific">Thalictrum thalictroides</name>
    <name type="common">Rue-anemone</name>
    <name type="synonym">Anemone thalictroides</name>
    <dbReference type="NCBI Taxonomy" id="46969"/>
    <lineage>
        <taxon>Eukaryota</taxon>
        <taxon>Viridiplantae</taxon>
        <taxon>Streptophyta</taxon>
        <taxon>Embryophyta</taxon>
        <taxon>Tracheophyta</taxon>
        <taxon>Spermatophyta</taxon>
        <taxon>Magnoliopsida</taxon>
        <taxon>Ranunculales</taxon>
        <taxon>Ranunculaceae</taxon>
        <taxon>Thalictroideae</taxon>
        <taxon>Thalictrum</taxon>
    </lineage>
</organism>
<proteinExistence type="predicted"/>
<feature type="compositionally biased region" description="Basic and acidic residues" evidence="1">
    <location>
        <begin position="62"/>
        <end position="82"/>
    </location>
</feature>
<feature type="non-terminal residue" evidence="3">
    <location>
        <position position="1"/>
    </location>
</feature>
<dbReference type="InterPro" id="IPR025521">
    <property type="entry name" value="Neprosin_propep"/>
</dbReference>
<dbReference type="Pfam" id="PF14365">
    <property type="entry name" value="Neprosin_AP"/>
    <property type="match status" value="1"/>
</dbReference>